<organism evidence="3 4">
    <name type="scientific">Minwuia thermotolerans</name>
    <dbReference type="NCBI Taxonomy" id="2056226"/>
    <lineage>
        <taxon>Bacteria</taxon>
        <taxon>Pseudomonadati</taxon>
        <taxon>Pseudomonadota</taxon>
        <taxon>Alphaproteobacteria</taxon>
        <taxon>Minwuiales</taxon>
        <taxon>Minwuiaceae</taxon>
        <taxon>Minwuia</taxon>
    </lineage>
</organism>
<evidence type="ECO:0000313" key="3">
    <source>
        <dbReference type="EMBL" id="PJK28997.1"/>
    </source>
</evidence>
<sequence>MTPSSGPESGQGWAVLLVGAALLLTALTGLNFFALDRYQPTGPAVELLPPGGVVLDNPDREGIERLDLDVPLDPATPFVRIRAVAGAVGIVAGPRPWQRGRVVFVKRDREGRGRWDLPHVVALLKGERPGRTYAAVFAASPGTASLQLRLELLKAAGRLEVHSVTATPLAEAPGFRPAAAFLTGGWALLALAVTVWAGMRIRGRRWLAGFCWLVGATALTLSVLPGEATAPARDVTAGAVDLVASETATARERQAAISANMFSIAKAGHVLMFLGVGFAFGLARGRSSPFAIWLLAIGFAALCEMLQLYSPNRAPAGFDLMLNTVSASVGFVAGCFVLAFVARFRRRDIWIATRPL</sequence>
<keyword evidence="4" id="KW-1185">Reference proteome</keyword>
<feature type="transmembrane region" description="Helical" evidence="1">
    <location>
        <begin position="12"/>
        <end position="34"/>
    </location>
</feature>
<dbReference type="InterPro" id="IPR006976">
    <property type="entry name" value="VanZ-like"/>
</dbReference>
<accession>A0A2M9FZU6</accession>
<keyword evidence="1" id="KW-1133">Transmembrane helix</keyword>
<feature type="domain" description="VanZ-like" evidence="2">
    <location>
        <begin position="261"/>
        <end position="333"/>
    </location>
</feature>
<evidence type="ECO:0000313" key="4">
    <source>
        <dbReference type="Proteomes" id="UP000229498"/>
    </source>
</evidence>
<keyword evidence="1" id="KW-0472">Membrane</keyword>
<dbReference type="Proteomes" id="UP000229498">
    <property type="component" value="Unassembled WGS sequence"/>
</dbReference>
<proteinExistence type="predicted"/>
<comment type="caution">
    <text evidence="3">The sequence shown here is derived from an EMBL/GenBank/DDBJ whole genome shotgun (WGS) entry which is preliminary data.</text>
</comment>
<keyword evidence="1" id="KW-0812">Transmembrane</keyword>
<dbReference type="EMBL" id="PHIG01000037">
    <property type="protein sequence ID" value="PJK28997.1"/>
    <property type="molecule type" value="Genomic_DNA"/>
</dbReference>
<dbReference type="NCBIfam" id="NF037970">
    <property type="entry name" value="vanZ_1"/>
    <property type="match status" value="1"/>
</dbReference>
<protein>
    <recommendedName>
        <fullName evidence="2">VanZ-like domain-containing protein</fullName>
    </recommendedName>
</protein>
<feature type="transmembrane region" description="Helical" evidence="1">
    <location>
        <begin position="261"/>
        <end position="283"/>
    </location>
</feature>
<gene>
    <name evidence="3" type="ORF">CVT23_13835</name>
</gene>
<evidence type="ECO:0000259" key="2">
    <source>
        <dbReference type="Pfam" id="PF04892"/>
    </source>
</evidence>
<dbReference type="AlphaFoldDB" id="A0A2M9FZU6"/>
<feature type="transmembrane region" description="Helical" evidence="1">
    <location>
        <begin position="178"/>
        <end position="199"/>
    </location>
</feature>
<feature type="transmembrane region" description="Helical" evidence="1">
    <location>
        <begin position="206"/>
        <end position="224"/>
    </location>
</feature>
<dbReference type="Pfam" id="PF04892">
    <property type="entry name" value="VanZ"/>
    <property type="match status" value="1"/>
</dbReference>
<feature type="transmembrane region" description="Helical" evidence="1">
    <location>
        <begin position="321"/>
        <end position="342"/>
    </location>
</feature>
<evidence type="ECO:0000256" key="1">
    <source>
        <dbReference type="SAM" id="Phobius"/>
    </source>
</evidence>
<name>A0A2M9FZU6_9PROT</name>
<feature type="transmembrane region" description="Helical" evidence="1">
    <location>
        <begin position="290"/>
        <end position="309"/>
    </location>
</feature>
<reference evidence="3 4" key="1">
    <citation type="submission" date="2017-11" db="EMBL/GenBank/DDBJ databases">
        <title>Draft genome sequence of Rhizobiales bacterium SY3-13.</title>
        <authorList>
            <person name="Sun C."/>
        </authorList>
    </citation>
    <scope>NUCLEOTIDE SEQUENCE [LARGE SCALE GENOMIC DNA]</scope>
    <source>
        <strain evidence="3 4">SY3-13</strain>
    </source>
</reference>